<protein>
    <submittedName>
        <fullName evidence="1">Uncharacterized protein</fullName>
    </submittedName>
</protein>
<dbReference type="RefSeq" id="WP_152714617.1">
    <property type="nucleotide sequence ID" value="NZ_VOSJ01000137.1"/>
</dbReference>
<dbReference type="AlphaFoldDB" id="A0A5N7MNU0"/>
<reference evidence="1 2" key="1">
    <citation type="journal article" date="2019" name="Syst. Appl. Microbiol.">
        <title>Microvirga tunisiensis sp. nov., a root nodule symbiotic bacterium isolated from Lupinus micranthus and L. luteus grown in Northern Tunisia.</title>
        <authorList>
            <person name="Msaddak A."/>
            <person name="Rejili M."/>
            <person name="Duran D."/>
            <person name="Mars M."/>
            <person name="Palacios J.M."/>
            <person name="Ruiz-Argueso T."/>
            <person name="Rey L."/>
            <person name="Imperial J."/>
        </authorList>
    </citation>
    <scope>NUCLEOTIDE SEQUENCE [LARGE SCALE GENOMIC DNA]</scope>
    <source>
        <strain evidence="1 2">Lmie10</strain>
    </source>
</reference>
<comment type="caution">
    <text evidence="1">The sequence shown here is derived from an EMBL/GenBank/DDBJ whole genome shotgun (WGS) entry which is preliminary data.</text>
</comment>
<dbReference type="Proteomes" id="UP000403266">
    <property type="component" value="Unassembled WGS sequence"/>
</dbReference>
<proteinExistence type="predicted"/>
<organism evidence="1 2">
    <name type="scientific">Microvirga tunisiensis</name>
    <dbReference type="NCBI Taxonomy" id="2108360"/>
    <lineage>
        <taxon>Bacteria</taxon>
        <taxon>Pseudomonadati</taxon>
        <taxon>Pseudomonadota</taxon>
        <taxon>Alphaproteobacteria</taxon>
        <taxon>Hyphomicrobiales</taxon>
        <taxon>Methylobacteriaceae</taxon>
        <taxon>Microvirga</taxon>
    </lineage>
</organism>
<evidence type="ECO:0000313" key="1">
    <source>
        <dbReference type="EMBL" id="MPR28320.1"/>
    </source>
</evidence>
<name>A0A5N7MNU0_9HYPH</name>
<evidence type="ECO:0000313" key="2">
    <source>
        <dbReference type="Proteomes" id="UP000403266"/>
    </source>
</evidence>
<dbReference type="EMBL" id="VOSK01000137">
    <property type="protein sequence ID" value="MPR28320.1"/>
    <property type="molecule type" value="Genomic_DNA"/>
</dbReference>
<accession>A0A5N7MNU0</accession>
<gene>
    <name evidence="1" type="ORF">FS320_25010</name>
</gene>
<keyword evidence="2" id="KW-1185">Reference proteome</keyword>
<sequence>MEQAHQAADLTACSLIGPFLTSASTGEEATHQAIKHRDGSVGQFGLELDDLDHERCLTPTHAVFVEQEGWSNSSLAHELLKATFVDPAHDLGTDVKRSNVGQSLEKRCHVGGIGSFGDVA</sequence>